<keyword evidence="2" id="KW-1185">Reference proteome</keyword>
<organism evidence="1 2">
    <name type="scientific">Olea europaea subsp. europaea</name>
    <dbReference type="NCBI Taxonomy" id="158383"/>
    <lineage>
        <taxon>Eukaryota</taxon>
        <taxon>Viridiplantae</taxon>
        <taxon>Streptophyta</taxon>
        <taxon>Embryophyta</taxon>
        <taxon>Tracheophyta</taxon>
        <taxon>Spermatophyta</taxon>
        <taxon>Magnoliopsida</taxon>
        <taxon>eudicotyledons</taxon>
        <taxon>Gunneridae</taxon>
        <taxon>Pentapetalae</taxon>
        <taxon>asterids</taxon>
        <taxon>lamiids</taxon>
        <taxon>Lamiales</taxon>
        <taxon>Oleaceae</taxon>
        <taxon>Oleeae</taxon>
        <taxon>Olea</taxon>
    </lineage>
</organism>
<dbReference type="AlphaFoldDB" id="A0A8S0RTU7"/>
<name>A0A8S0RTU7_OLEEU</name>
<dbReference type="Gramene" id="OE9A118100T1">
    <property type="protein sequence ID" value="OE9A118100C1"/>
    <property type="gene ID" value="OE9A118100"/>
</dbReference>
<reference evidence="1 2" key="1">
    <citation type="submission" date="2019-12" db="EMBL/GenBank/DDBJ databases">
        <authorList>
            <person name="Alioto T."/>
            <person name="Alioto T."/>
            <person name="Gomez Garrido J."/>
        </authorList>
    </citation>
    <scope>NUCLEOTIDE SEQUENCE [LARGE SCALE GENOMIC DNA]</scope>
</reference>
<accession>A0A8S0RTU7</accession>
<dbReference type="EMBL" id="CACTIH010003696">
    <property type="protein sequence ID" value="CAA2982441.1"/>
    <property type="molecule type" value="Genomic_DNA"/>
</dbReference>
<evidence type="ECO:0000313" key="2">
    <source>
        <dbReference type="Proteomes" id="UP000594638"/>
    </source>
</evidence>
<proteinExistence type="predicted"/>
<sequence length="138" mass="16034">MKPFRFFLLKKNLNRIQSKDETTCTLNNTKRRYLKQQFGMLVICTEYKQYGLCLYDEMLVKEYPFGGIPIDNPKVGLNIIMSVLSAKPGYQIRGLKDGRLQDIKTSSSNVHNMEELEAECVARKVEYAARVKMEQRTN</sequence>
<comment type="caution">
    <text evidence="1">The sequence shown here is derived from an EMBL/GenBank/DDBJ whole genome shotgun (WGS) entry which is preliminary data.</text>
</comment>
<dbReference type="Proteomes" id="UP000594638">
    <property type="component" value="Unassembled WGS sequence"/>
</dbReference>
<evidence type="ECO:0000313" key="1">
    <source>
        <dbReference type="EMBL" id="CAA2982441.1"/>
    </source>
</evidence>
<gene>
    <name evidence="1" type="ORF">OLEA9_A118100</name>
</gene>
<protein>
    <submittedName>
        <fullName evidence="1">Uncharacterized protein</fullName>
    </submittedName>
</protein>